<proteinExistence type="predicted"/>
<name>A0A6H0Y4Z5_9PEZI</name>
<dbReference type="AlphaFoldDB" id="A0A6H0Y4Z5"/>
<dbReference type="Pfam" id="PF05495">
    <property type="entry name" value="zf-CHY"/>
    <property type="match status" value="1"/>
</dbReference>
<evidence type="ECO:0000256" key="2">
    <source>
        <dbReference type="ARBA" id="ARBA00022771"/>
    </source>
</evidence>
<protein>
    <recommendedName>
        <fullName evidence="6">CHY-type domain-containing protein</fullName>
    </recommendedName>
</protein>
<evidence type="ECO:0000259" key="6">
    <source>
        <dbReference type="PROSITE" id="PS51266"/>
    </source>
</evidence>
<evidence type="ECO:0000313" key="8">
    <source>
        <dbReference type="Proteomes" id="UP000503462"/>
    </source>
</evidence>
<keyword evidence="1" id="KW-0479">Metal-binding</keyword>
<feature type="region of interest" description="Disordered" evidence="5">
    <location>
        <begin position="354"/>
        <end position="408"/>
    </location>
</feature>
<dbReference type="SUPFAM" id="SSF161219">
    <property type="entry name" value="CHY zinc finger-like"/>
    <property type="match status" value="1"/>
</dbReference>
<sequence>MATTTAQGDSKSGASKRRACRYFNTPKGDACPYSHVVTVPRQYQAPNVDTSRVVSKPQPKEDLRTFQIGQIKRRYNPEITEADDCDSFRFSFSPSDPDFPFDLEALSCVLKVPNAYPRGQPSLKVLNKEIPRGFQINIERGFSTICTESPNATLLGIMNRLDRQLEAILSGEMAETIKIVAHRPKPEPAPVVAAPISKPAPTKPNPPRTVHAADDKAKARLQRQADTRQLEARFGRLPAFKKSSDGLRYTLPLESPKKSTWPAPIQALRIFTLIVPELYPLEPPSLVLDSESDEARAIEAAFSRRPASSTTLTQSINLLTINMKDMAQEKQHQGQPAPAVEPRVVELPIAPTTQVTSAADPDRPHLHVIPRPPEWDMHESDGEDSDSYDTGDDTEASAEESHEEQVYSTAPIERGILLSFPNLELHSIELMEVLSLSITIKCDRCKEIMDVDRLRSITPESTAPRSESCKKCANGFVIGFRADLIHSNSVRAGYLDLDGCTIVDMLPSTFAPTCAECSVLYPGIVSVRGENTIAICRECHKKMTFRIPEIKFLQISAVNIRASRAPGRKPKEKLGVVAGTELPRRGRCTHYAKSYRWFRFSCCNKVFACDRCHDEAEEHPNEHANRMLCGYCSREQNYRPEDCGICHAVLIGRRGRGFWEGGKGTRDRARMSRKDPRKYKRIGGSAAAKKT</sequence>
<dbReference type="OrthoDB" id="10253329at2759"/>
<evidence type="ECO:0000256" key="4">
    <source>
        <dbReference type="PROSITE-ProRule" id="PRU00601"/>
    </source>
</evidence>
<evidence type="ECO:0000256" key="3">
    <source>
        <dbReference type="ARBA" id="ARBA00022833"/>
    </source>
</evidence>
<dbReference type="InterPro" id="IPR008913">
    <property type="entry name" value="Znf_CHY"/>
</dbReference>
<dbReference type="InterPro" id="IPR037274">
    <property type="entry name" value="Znf_CHY_sf"/>
</dbReference>
<keyword evidence="3" id="KW-0862">Zinc</keyword>
<accession>A0A6H0Y4Z5</accession>
<reference evidence="7 8" key="1">
    <citation type="journal article" date="2016" name="Sci. Rep.">
        <title>Peltaster fructicola genome reveals evolution from an invasive phytopathogen to an ectophytic parasite.</title>
        <authorList>
            <person name="Xu C."/>
            <person name="Chen H."/>
            <person name="Gleason M.L."/>
            <person name="Xu J.R."/>
            <person name="Liu H."/>
            <person name="Zhang R."/>
            <person name="Sun G."/>
        </authorList>
    </citation>
    <scope>NUCLEOTIDE SEQUENCE [LARGE SCALE GENOMIC DNA]</scope>
    <source>
        <strain evidence="7 8">LNHT1506</strain>
    </source>
</reference>
<dbReference type="PROSITE" id="PS51266">
    <property type="entry name" value="ZF_CHY"/>
    <property type="match status" value="1"/>
</dbReference>
<dbReference type="EMBL" id="CP051143">
    <property type="protein sequence ID" value="QIX02036.1"/>
    <property type="molecule type" value="Genomic_DNA"/>
</dbReference>
<organism evidence="7 8">
    <name type="scientific">Peltaster fructicola</name>
    <dbReference type="NCBI Taxonomy" id="286661"/>
    <lineage>
        <taxon>Eukaryota</taxon>
        <taxon>Fungi</taxon>
        <taxon>Dikarya</taxon>
        <taxon>Ascomycota</taxon>
        <taxon>Pezizomycotina</taxon>
        <taxon>Dothideomycetes</taxon>
        <taxon>Dothideomycetes incertae sedis</taxon>
        <taxon>Peltaster</taxon>
    </lineage>
</organism>
<dbReference type="Proteomes" id="UP000503462">
    <property type="component" value="Chromosome 5"/>
</dbReference>
<gene>
    <name evidence="7" type="ORF">AMS68_007553</name>
</gene>
<evidence type="ECO:0000313" key="7">
    <source>
        <dbReference type="EMBL" id="QIX02036.1"/>
    </source>
</evidence>
<keyword evidence="2 4" id="KW-0863">Zinc-finger</keyword>
<evidence type="ECO:0000256" key="5">
    <source>
        <dbReference type="SAM" id="MobiDB-lite"/>
    </source>
</evidence>
<feature type="compositionally biased region" description="Basic and acidic residues" evidence="5">
    <location>
        <begin position="663"/>
        <end position="674"/>
    </location>
</feature>
<keyword evidence="8" id="KW-1185">Reference proteome</keyword>
<evidence type="ECO:0000256" key="1">
    <source>
        <dbReference type="ARBA" id="ARBA00022723"/>
    </source>
</evidence>
<feature type="domain" description="CHY-type" evidence="6">
    <location>
        <begin position="581"/>
        <end position="648"/>
    </location>
</feature>
<feature type="region of interest" description="Disordered" evidence="5">
    <location>
        <begin position="663"/>
        <end position="691"/>
    </location>
</feature>
<dbReference type="GO" id="GO:0008270">
    <property type="term" value="F:zinc ion binding"/>
    <property type="evidence" value="ECO:0007669"/>
    <property type="project" value="UniProtKB-KW"/>
</dbReference>
<feature type="region of interest" description="Disordered" evidence="5">
    <location>
        <begin position="188"/>
        <end position="211"/>
    </location>
</feature>
<feature type="compositionally biased region" description="Acidic residues" evidence="5">
    <location>
        <begin position="381"/>
        <end position="398"/>
    </location>
</feature>